<evidence type="ECO:0000313" key="3">
    <source>
        <dbReference type="Proteomes" id="UP000183900"/>
    </source>
</evidence>
<protein>
    <submittedName>
        <fullName evidence="2">Uncharacterized protein</fullName>
    </submittedName>
</protein>
<feature type="region of interest" description="Disordered" evidence="1">
    <location>
        <begin position="1"/>
        <end position="21"/>
    </location>
</feature>
<dbReference type="Proteomes" id="UP000183900">
    <property type="component" value="Unassembled WGS sequence"/>
</dbReference>
<keyword evidence="3" id="KW-1185">Reference proteome</keyword>
<evidence type="ECO:0000313" key="2">
    <source>
        <dbReference type="EMBL" id="CUA99685.1"/>
    </source>
</evidence>
<organism evidence="2 3">
    <name type="scientific">Pannonibacter indicus</name>
    <dbReference type="NCBI Taxonomy" id="466044"/>
    <lineage>
        <taxon>Bacteria</taxon>
        <taxon>Pseudomonadati</taxon>
        <taxon>Pseudomonadota</taxon>
        <taxon>Alphaproteobacteria</taxon>
        <taxon>Hyphomicrobiales</taxon>
        <taxon>Stappiaceae</taxon>
        <taxon>Pannonibacter</taxon>
    </lineage>
</organism>
<proteinExistence type="predicted"/>
<dbReference type="RefSeq" id="WP_072242675.1">
    <property type="nucleotide sequence ID" value="NZ_CYHE01000014.1"/>
</dbReference>
<dbReference type="AlphaFoldDB" id="A0A0K6I979"/>
<reference evidence="3" key="1">
    <citation type="submission" date="2015-08" db="EMBL/GenBank/DDBJ databases">
        <authorList>
            <person name="Varghese N."/>
        </authorList>
    </citation>
    <scope>NUCLEOTIDE SEQUENCE [LARGE SCALE GENOMIC DNA]</scope>
    <source>
        <strain evidence="3">DSM 23407</strain>
    </source>
</reference>
<feature type="compositionally biased region" description="Low complexity" evidence="1">
    <location>
        <begin position="1"/>
        <end position="16"/>
    </location>
</feature>
<name>A0A0K6I979_9HYPH</name>
<dbReference type="EMBL" id="CYHE01000014">
    <property type="protein sequence ID" value="CUA99685.1"/>
    <property type="molecule type" value="Genomic_DNA"/>
</dbReference>
<evidence type="ECO:0000256" key="1">
    <source>
        <dbReference type="SAM" id="MobiDB-lite"/>
    </source>
</evidence>
<sequence>MSKAAGLTKAEAAAETVHGHEAMQDMSAESLKRMIYFTRREAEKDGRTFCAYLLTMAANALDDDAADVNEALRAKLSPGDLLRSTKAG</sequence>
<gene>
    <name evidence="2" type="ORF">Ga0061067_11445</name>
</gene>
<accession>A0A0K6I979</accession>